<dbReference type="PANTHER" id="PTHR11703">
    <property type="entry name" value="DEOXYHYPUSINE SYNTHASE"/>
    <property type="match status" value="1"/>
</dbReference>
<dbReference type="Pfam" id="PF01916">
    <property type="entry name" value="DS"/>
    <property type="match status" value="1"/>
</dbReference>
<dbReference type="HAMAP" id="MF_00153">
    <property type="entry name" value="DHS"/>
    <property type="match status" value="1"/>
</dbReference>
<evidence type="ECO:0000256" key="4">
    <source>
        <dbReference type="ARBA" id="ARBA00005041"/>
    </source>
</evidence>
<dbReference type="InterPro" id="IPR022899">
    <property type="entry name" value="Deoxyhypus_synthase_arc"/>
</dbReference>
<keyword evidence="7 9" id="KW-0520">NAD</keyword>
<dbReference type="EC" id="2.5.1.46" evidence="9"/>
<dbReference type="InterPro" id="IPR029035">
    <property type="entry name" value="DHS-like_NAD/FAD-binding_dom"/>
</dbReference>
<evidence type="ECO:0000256" key="8">
    <source>
        <dbReference type="ARBA" id="ARBA00023256"/>
    </source>
</evidence>
<dbReference type="GO" id="GO:0034038">
    <property type="term" value="F:deoxyhypusine synthase activity"/>
    <property type="evidence" value="ECO:0007669"/>
    <property type="project" value="UniProtKB-UniRule"/>
</dbReference>
<evidence type="ECO:0000256" key="7">
    <source>
        <dbReference type="ARBA" id="ARBA00023027"/>
    </source>
</evidence>
<organism evidence="10">
    <name type="scientific">Candidatus Methanophagaceae archaeon ANME-1 ERB6</name>
    <dbReference type="NCBI Taxonomy" id="2759912"/>
    <lineage>
        <taxon>Archaea</taxon>
        <taxon>Methanobacteriati</taxon>
        <taxon>Methanobacteriota</taxon>
        <taxon>Stenosarchaea group</taxon>
        <taxon>Methanomicrobia</taxon>
        <taxon>Candidatus Methanophagales</taxon>
        <taxon>Candidatus Methanophagaceae</taxon>
    </lineage>
</organism>
<dbReference type="NCBIfam" id="NF002630">
    <property type="entry name" value="PRK02301.1"/>
    <property type="match status" value="1"/>
</dbReference>
<dbReference type="Gene3D" id="3.40.910.10">
    <property type="entry name" value="Deoxyhypusine synthase"/>
    <property type="match status" value="1"/>
</dbReference>
<comment type="catalytic activity">
    <reaction evidence="1 9">
        <text>[eIF5A protein]-L-lysine + spermidine = [eIF5A protein]-deoxyhypusine + propane-1,3-diamine</text>
        <dbReference type="Rhea" id="RHEA:33299"/>
        <dbReference type="Rhea" id="RHEA-COMP:10143"/>
        <dbReference type="Rhea" id="RHEA-COMP:10144"/>
        <dbReference type="ChEBI" id="CHEBI:29969"/>
        <dbReference type="ChEBI" id="CHEBI:57484"/>
        <dbReference type="ChEBI" id="CHEBI:57834"/>
        <dbReference type="ChEBI" id="CHEBI:82657"/>
        <dbReference type="EC" id="2.5.1.46"/>
    </reaction>
</comment>
<evidence type="ECO:0000313" key="10">
    <source>
        <dbReference type="EMBL" id="QNO53357.1"/>
    </source>
</evidence>
<comment type="similarity">
    <text evidence="5 9">Belongs to the deoxyhypusine synthase family.</text>
</comment>
<dbReference type="UniPathway" id="UPA00354"/>
<comment type="function">
    <text evidence="3 9">Catalyzes the NAD-dependent oxidative cleavage of spermidine and the subsequent transfer of the butylamine moiety of spermidine to the epsilon-amino group of a specific lysine residue of the eIF-5A precursor protein to form the intermediate deoxyhypusine residue.</text>
</comment>
<protein>
    <recommendedName>
        <fullName evidence="9">Probable deoxyhypusine synthase</fullName>
        <shortName evidence="9">DHS</shortName>
        <ecNumber evidence="9">2.5.1.46</ecNumber>
    </recommendedName>
</protein>
<dbReference type="SUPFAM" id="SSF52467">
    <property type="entry name" value="DHS-like NAD/FAD-binding domain"/>
    <property type="match status" value="1"/>
</dbReference>
<dbReference type="EMBL" id="MT631539">
    <property type="protein sequence ID" value="QNO53357.1"/>
    <property type="molecule type" value="Genomic_DNA"/>
</dbReference>
<evidence type="ECO:0000256" key="3">
    <source>
        <dbReference type="ARBA" id="ARBA00002823"/>
    </source>
</evidence>
<dbReference type="AlphaFoldDB" id="A0A7G9YZC3"/>
<dbReference type="GO" id="GO:0005737">
    <property type="term" value="C:cytoplasm"/>
    <property type="evidence" value="ECO:0007669"/>
    <property type="project" value="TreeGrafter"/>
</dbReference>
<comment type="pathway">
    <text evidence="4 9">Protein modification; eIF5A hypusination.</text>
</comment>
<evidence type="ECO:0000256" key="1">
    <source>
        <dbReference type="ARBA" id="ARBA00000952"/>
    </source>
</evidence>
<reference evidence="10" key="1">
    <citation type="submission" date="2020-06" db="EMBL/GenBank/DDBJ databases">
        <title>Unique genomic features of the anaerobic methanotrophic archaea.</title>
        <authorList>
            <person name="Chadwick G.L."/>
            <person name="Skennerton C.T."/>
            <person name="Laso-Perez R."/>
            <person name="Leu A.O."/>
            <person name="Speth D.R."/>
            <person name="Yu H."/>
            <person name="Morgan-Lang C."/>
            <person name="Hatzenpichler R."/>
            <person name="Goudeau D."/>
            <person name="Malmstrom R."/>
            <person name="Brazelton W.J."/>
            <person name="Woyke T."/>
            <person name="Hallam S.J."/>
            <person name="Tyson G.W."/>
            <person name="Wegener G."/>
            <person name="Boetius A."/>
            <person name="Orphan V."/>
        </authorList>
    </citation>
    <scope>NUCLEOTIDE SEQUENCE</scope>
</reference>
<proteinExistence type="inferred from homology"/>
<comment type="cofactor">
    <cofactor evidence="2 9">
        <name>NAD(+)</name>
        <dbReference type="ChEBI" id="CHEBI:57540"/>
    </cofactor>
</comment>
<dbReference type="InterPro" id="IPR036982">
    <property type="entry name" value="Deoxyhypusine_synthase_sf"/>
</dbReference>
<sequence length="367" mass="39997">MVSLKEMQLKEVKGVRIGKCGALPHDPASPVRAYMSVDDLVSAFRGCAFGAGRLAIAADIYEEMQTEETTKFIGIAGALVPAGMRNVIAEMVSEREVDVVVTTGANLVHDIIEALGDHHYKIDVEGSGLAASAEANAEMVYETETETETPTPIDDIWLREQGLERIYDVIVHEEAFARLEAFLRTVFDKLDCENQDRSYSIRELTKTIGENLSDHDSILRAAVDSDVPVFCPAIADSMIGLHAWIYKQTSPLKVDAFSDMKELVDIFCEAKRTGAIILGGGVPKNFIFQTALIAPREQEGFDYAIQITTDTPENGGLSGATLEEAKSWGKVGAKAKAVTVYCDATIALPVIVAAVRERIAGRHYLKI</sequence>
<accession>A0A7G9YZC3</accession>
<evidence type="ECO:0000256" key="6">
    <source>
        <dbReference type="ARBA" id="ARBA00022679"/>
    </source>
</evidence>
<keyword evidence="8 9" id="KW-0386">Hypusine biosynthesis</keyword>
<gene>
    <name evidence="9 10" type="primary">dys</name>
    <name evidence="10" type="ORF">KFLEFLPM_00010</name>
</gene>
<name>A0A7G9YZC3_9EURY</name>
<dbReference type="PANTHER" id="PTHR11703:SF2">
    <property type="entry name" value="DEOXYHYPUSINE SYNTHASE-LIKE PROTEIN"/>
    <property type="match status" value="1"/>
</dbReference>
<evidence type="ECO:0000256" key="9">
    <source>
        <dbReference type="HAMAP-Rule" id="MF_00153"/>
    </source>
</evidence>
<evidence type="ECO:0000256" key="5">
    <source>
        <dbReference type="ARBA" id="ARBA00009892"/>
    </source>
</evidence>
<keyword evidence="6 9" id="KW-0808">Transferase</keyword>
<evidence type="ECO:0000256" key="2">
    <source>
        <dbReference type="ARBA" id="ARBA00001911"/>
    </source>
</evidence>
<feature type="active site" description="Nucleophile" evidence="9">
    <location>
        <position position="330"/>
    </location>
</feature>
<dbReference type="InterPro" id="IPR002773">
    <property type="entry name" value="Deoxyhypusine_synthase"/>
</dbReference>